<dbReference type="EMBL" id="CP018911">
    <property type="protein sequence ID" value="AZU04594.1"/>
    <property type="molecule type" value="Genomic_DNA"/>
</dbReference>
<proteinExistence type="predicted"/>
<protein>
    <submittedName>
        <fullName evidence="1">Uncharacterized protein</fullName>
    </submittedName>
</protein>
<organism evidence="1 2">
    <name type="scientific">Glycocaulis alkaliphilus</name>
    <dbReference type="NCBI Taxonomy" id="1434191"/>
    <lineage>
        <taxon>Bacteria</taxon>
        <taxon>Pseudomonadati</taxon>
        <taxon>Pseudomonadota</taxon>
        <taxon>Alphaproteobacteria</taxon>
        <taxon>Maricaulales</taxon>
        <taxon>Maricaulaceae</taxon>
        <taxon>Glycocaulis</taxon>
    </lineage>
</organism>
<sequence>MPDTDRFDAGALTSAAREAEEAALSVSRAFERTGDDIARAMERAARSGSLSIHTMVEEALQSLARLALDRFIINPLGQMLGQQIAGITGQRAEGGPVLAGQSYLVGERGPEVFTPMANGAVAQTGAAPIINISIQASGDTLSAVRRSEGQIAASLARAVRAGSERL</sequence>
<evidence type="ECO:0000313" key="1">
    <source>
        <dbReference type="EMBL" id="AZU04594.1"/>
    </source>
</evidence>
<dbReference type="RefSeq" id="WP_127567656.1">
    <property type="nucleotide sequence ID" value="NZ_BMFB01000001.1"/>
</dbReference>
<dbReference type="Proteomes" id="UP000286954">
    <property type="component" value="Chromosome"/>
</dbReference>
<keyword evidence="2" id="KW-1185">Reference proteome</keyword>
<dbReference type="AlphaFoldDB" id="A0A3T0EB93"/>
<gene>
    <name evidence="1" type="ORF">X907_2071</name>
</gene>
<evidence type="ECO:0000313" key="2">
    <source>
        <dbReference type="Proteomes" id="UP000286954"/>
    </source>
</evidence>
<dbReference type="OrthoDB" id="7996304at2"/>
<name>A0A3T0EB93_9PROT</name>
<reference evidence="1 2" key="1">
    <citation type="submission" date="2016-12" db="EMBL/GenBank/DDBJ databases">
        <title>The genome of dimorphic prosthecate Glycocaulis alkaliphilus 6b-8t, isolated from crude oil dictates its adaptability in petroleum environments.</title>
        <authorList>
            <person name="Wu X.-L."/>
            <person name="Geng S."/>
        </authorList>
    </citation>
    <scope>NUCLEOTIDE SEQUENCE [LARGE SCALE GENOMIC DNA]</scope>
    <source>
        <strain evidence="1 2">6B-8</strain>
    </source>
</reference>
<dbReference type="KEGG" id="gak:X907_2071"/>
<accession>A0A3T0EB93</accession>